<evidence type="ECO:0000313" key="2">
    <source>
        <dbReference type="Proteomes" id="UP000478052"/>
    </source>
</evidence>
<keyword evidence="2" id="KW-1185">Reference proteome</keyword>
<evidence type="ECO:0000313" key="1">
    <source>
        <dbReference type="EMBL" id="KAF0707901.1"/>
    </source>
</evidence>
<dbReference type="OrthoDB" id="2499658at2759"/>
<name>A0A6G0VSU0_APHCR</name>
<gene>
    <name evidence="1" type="ORF">FWK35_00033802</name>
</gene>
<protein>
    <recommendedName>
        <fullName evidence="3">KRAB-A domain-containing protein 2-like</fullName>
    </recommendedName>
</protein>
<comment type="caution">
    <text evidence="1">The sequence shown here is derived from an EMBL/GenBank/DDBJ whole genome shotgun (WGS) entry which is preliminary data.</text>
</comment>
<proteinExistence type="predicted"/>
<reference evidence="1 2" key="1">
    <citation type="submission" date="2019-08" db="EMBL/GenBank/DDBJ databases">
        <title>Whole genome of Aphis craccivora.</title>
        <authorList>
            <person name="Voronova N.V."/>
            <person name="Shulinski R.S."/>
            <person name="Bandarenka Y.V."/>
            <person name="Zhorov D.G."/>
            <person name="Warner D."/>
        </authorList>
    </citation>
    <scope>NUCLEOTIDE SEQUENCE [LARGE SCALE GENOMIC DNA]</scope>
    <source>
        <strain evidence="1">180601</strain>
        <tissue evidence="1">Whole Body</tissue>
    </source>
</reference>
<dbReference type="Proteomes" id="UP000478052">
    <property type="component" value="Unassembled WGS sequence"/>
</dbReference>
<evidence type="ECO:0008006" key="3">
    <source>
        <dbReference type="Google" id="ProtNLM"/>
    </source>
</evidence>
<accession>A0A6G0VSU0</accession>
<sequence length="71" mass="8328">MENNALLDQLTTKMLYLLYYVKIDELFDILHETHSAIGHGGRNRMMAELKNKYCNITNETVMIYLKLCVQC</sequence>
<dbReference type="AlphaFoldDB" id="A0A6G0VSU0"/>
<dbReference type="EMBL" id="VUJU01012355">
    <property type="protein sequence ID" value="KAF0707901.1"/>
    <property type="molecule type" value="Genomic_DNA"/>
</dbReference>
<organism evidence="1 2">
    <name type="scientific">Aphis craccivora</name>
    <name type="common">Cowpea aphid</name>
    <dbReference type="NCBI Taxonomy" id="307492"/>
    <lineage>
        <taxon>Eukaryota</taxon>
        <taxon>Metazoa</taxon>
        <taxon>Ecdysozoa</taxon>
        <taxon>Arthropoda</taxon>
        <taxon>Hexapoda</taxon>
        <taxon>Insecta</taxon>
        <taxon>Pterygota</taxon>
        <taxon>Neoptera</taxon>
        <taxon>Paraneoptera</taxon>
        <taxon>Hemiptera</taxon>
        <taxon>Sternorrhyncha</taxon>
        <taxon>Aphidomorpha</taxon>
        <taxon>Aphidoidea</taxon>
        <taxon>Aphididae</taxon>
        <taxon>Aphidini</taxon>
        <taxon>Aphis</taxon>
        <taxon>Aphis</taxon>
    </lineage>
</organism>